<dbReference type="OrthoDB" id="9913892at2"/>
<proteinExistence type="predicted"/>
<feature type="transmembrane region" description="Helical" evidence="1">
    <location>
        <begin position="28"/>
        <end position="49"/>
    </location>
</feature>
<evidence type="ECO:0000313" key="3">
    <source>
        <dbReference type="Proteomes" id="UP000295371"/>
    </source>
</evidence>
<evidence type="ECO:0000313" key="2">
    <source>
        <dbReference type="EMBL" id="TDT29958.1"/>
    </source>
</evidence>
<dbReference type="RefSeq" id="WP_133755876.1">
    <property type="nucleotide sequence ID" value="NZ_SOAW01000003.1"/>
</dbReference>
<reference evidence="2 3" key="1">
    <citation type="submission" date="2019-03" db="EMBL/GenBank/DDBJ databases">
        <title>Genomic Encyclopedia of Archaeal and Bacterial Type Strains, Phase II (KMG-II): from individual species to whole genera.</title>
        <authorList>
            <person name="Goeker M."/>
        </authorList>
    </citation>
    <scope>NUCLEOTIDE SEQUENCE [LARGE SCALE GENOMIC DNA]</scope>
    <source>
        <strain evidence="2 3">DSM 24323</strain>
    </source>
</reference>
<accession>A0A4V3EMF8</accession>
<keyword evidence="3" id="KW-1185">Reference proteome</keyword>
<organism evidence="2 3">
    <name type="scientific">Naumannella halotolerans</name>
    <dbReference type="NCBI Taxonomy" id="993414"/>
    <lineage>
        <taxon>Bacteria</taxon>
        <taxon>Bacillati</taxon>
        <taxon>Actinomycetota</taxon>
        <taxon>Actinomycetes</taxon>
        <taxon>Propionibacteriales</taxon>
        <taxon>Propionibacteriaceae</taxon>
        <taxon>Naumannella</taxon>
    </lineage>
</organism>
<name>A0A4V3EMF8_9ACTN</name>
<keyword evidence="1" id="KW-1133">Transmembrane helix</keyword>
<keyword evidence="1" id="KW-0812">Transmembrane</keyword>
<dbReference type="Proteomes" id="UP000295371">
    <property type="component" value="Unassembled WGS sequence"/>
</dbReference>
<evidence type="ECO:0000256" key="1">
    <source>
        <dbReference type="SAM" id="Phobius"/>
    </source>
</evidence>
<dbReference type="AlphaFoldDB" id="A0A4V3EMF8"/>
<comment type="caution">
    <text evidence="2">The sequence shown here is derived from an EMBL/GenBank/DDBJ whole genome shotgun (WGS) entry which is preliminary data.</text>
</comment>
<protein>
    <submittedName>
        <fullName evidence="2">Uncharacterized protein</fullName>
    </submittedName>
</protein>
<dbReference type="EMBL" id="SOAW01000003">
    <property type="protein sequence ID" value="TDT29958.1"/>
    <property type="molecule type" value="Genomic_DNA"/>
</dbReference>
<gene>
    <name evidence="2" type="ORF">CLV29_2981</name>
</gene>
<keyword evidence="1" id="KW-0472">Membrane</keyword>
<sequence>MKNVRIILLAVALATVAATAVLGITLGATWAVIVAAAGIVVVVLLVGYVQTKTTQLATQRLAGLQKQNERILTNMQIIQASVQAARIASKTAETRVAELGNDQSAPLPREVQRAFEDLSLASRSLTVPQVHFDQLLRTISANTVRTESALNDAVEEIRLLGRDGSAPTPQESNGLNNS</sequence>